<protein>
    <recommendedName>
        <fullName evidence="2">Nose resistant-to-fluoxetine protein N-terminal domain-containing protein</fullName>
    </recommendedName>
</protein>
<dbReference type="AlphaFoldDB" id="A0A232ELQ7"/>
<feature type="transmembrane region" description="Helical" evidence="1">
    <location>
        <begin position="320"/>
        <end position="344"/>
    </location>
</feature>
<keyword evidence="1" id="KW-0812">Transmembrane</keyword>
<gene>
    <name evidence="3" type="ORF">TSAR_012343</name>
</gene>
<accession>A0A232ELQ7</accession>
<evidence type="ECO:0000313" key="3">
    <source>
        <dbReference type="EMBL" id="OXU19242.1"/>
    </source>
</evidence>
<comment type="caution">
    <text evidence="3">The sequence shown here is derived from an EMBL/GenBank/DDBJ whole genome shotgun (WGS) entry which is preliminary data.</text>
</comment>
<dbReference type="InterPro" id="IPR052728">
    <property type="entry name" value="O2_lipid_transport_reg"/>
</dbReference>
<keyword evidence="4" id="KW-1185">Reference proteome</keyword>
<feature type="transmembrane region" description="Helical" evidence="1">
    <location>
        <begin position="427"/>
        <end position="448"/>
    </location>
</feature>
<feature type="transmembrane region" description="Helical" evidence="1">
    <location>
        <begin position="6"/>
        <end position="29"/>
    </location>
</feature>
<name>A0A232ELQ7_9HYME</name>
<feature type="transmembrane region" description="Helical" evidence="1">
    <location>
        <begin position="364"/>
        <end position="383"/>
    </location>
</feature>
<dbReference type="Pfam" id="PF01757">
    <property type="entry name" value="Acyl_transf_3"/>
    <property type="match status" value="1"/>
</dbReference>
<evidence type="ECO:0000259" key="2">
    <source>
        <dbReference type="SMART" id="SM00703"/>
    </source>
</evidence>
<keyword evidence="1" id="KW-1133">Transmembrane helix</keyword>
<keyword evidence="1" id="KW-0472">Membrane</keyword>
<dbReference type="PANTHER" id="PTHR11161">
    <property type="entry name" value="O-ACYLTRANSFERASE"/>
    <property type="match status" value="1"/>
</dbReference>
<dbReference type="GO" id="GO:0016747">
    <property type="term" value="F:acyltransferase activity, transferring groups other than amino-acyl groups"/>
    <property type="evidence" value="ECO:0007669"/>
    <property type="project" value="InterPro"/>
</dbReference>
<dbReference type="SMART" id="SM00703">
    <property type="entry name" value="NRF"/>
    <property type="match status" value="1"/>
</dbReference>
<proteinExistence type="predicted"/>
<dbReference type="EMBL" id="NNAY01003533">
    <property type="protein sequence ID" value="OXU19242.1"/>
    <property type="molecule type" value="Genomic_DNA"/>
</dbReference>
<feature type="transmembrane region" description="Helical" evidence="1">
    <location>
        <begin position="644"/>
        <end position="669"/>
    </location>
</feature>
<dbReference type="InterPro" id="IPR002656">
    <property type="entry name" value="Acyl_transf_3_dom"/>
</dbReference>
<feature type="domain" description="Nose resistant-to-fluoxetine protein N-terminal" evidence="2">
    <location>
        <begin position="78"/>
        <end position="204"/>
    </location>
</feature>
<dbReference type="OrthoDB" id="207378at2759"/>
<feature type="non-terminal residue" evidence="3">
    <location>
        <position position="1"/>
    </location>
</feature>
<dbReference type="PANTHER" id="PTHR11161:SF0">
    <property type="entry name" value="O-ACYLTRANSFERASE LIKE PROTEIN"/>
    <property type="match status" value="1"/>
</dbReference>
<dbReference type="Pfam" id="PF20146">
    <property type="entry name" value="NRF"/>
    <property type="match status" value="1"/>
</dbReference>
<evidence type="ECO:0000313" key="4">
    <source>
        <dbReference type="Proteomes" id="UP000215335"/>
    </source>
</evidence>
<feature type="transmembrane region" description="Helical" evidence="1">
    <location>
        <begin position="455"/>
        <end position="475"/>
    </location>
</feature>
<feature type="transmembrane region" description="Helical" evidence="1">
    <location>
        <begin position="533"/>
        <end position="554"/>
    </location>
</feature>
<reference evidence="3 4" key="1">
    <citation type="journal article" date="2017" name="Curr. Biol.">
        <title>The Evolution of Venom by Co-option of Single-Copy Genes.</title>
        <authorList>
            <person name="Martinson E.O."/>
            <person name="Mrinalini"/>
            <person name="Kelkar Y.D."/>
            <person name="Chang C.H."/>
            <person name="Werren J.H."/>
        </authorList>
    </citation>
    <scope>NUCLEOTIDE SEQUENCE [LARGE SCALE GENOMIC DNA]</scope>
    <source>
        <strain evidence="3 4">Alberta</strain>
        <tissue evidence="3">Whole body</tissue>
    </source>
</reference>
<feature type="transmembrane region" description="Helical" evidence="1">
    <location>
        <begin position="574"/>
        <end position="591"/>
    </location>
</feature>
<organism evidence="3 4">
    <name type="scientific">Trichomalopsis sarcophagae</name>
    <dbReference type="NCBI Taxonomy" id="543379"/>
    <lineage>
        <taxon>Eukaryota</taxon>
        <taxon>Metazoa</taxon>
        <taxon>Ecdysozoa</taxon>
        <taxon>Arthropoda</taxon>
        <taxon>Hexapoda</taxon>
        <taxon>Insecta</taxon>
        <taxon>Pterygota</taxon>
        <taxon>Neoptera</taxon>
        <taxon>Endopterygota</taxon>
        <taxon>Hymenoptera</taxon>
        <taxon>Apocrita</taxon>
        <taxon>Proctotrupomorpha</taxon>
        <taxon>Chalcidoidea</taxon>
        <taxon>Pteromalidae</taxon>
        <taxon>Pteromalinae</taxon>
        <taxon>Trichomalopsis</taxon>
    </lineage>
</organism>
<evidence type="ECO:0000256" key="1">
    <source>
        <dbReference type="SAM" id="Phobius"/>
    </source>
</evidence>
<feature type="transmembrane region" description="Helical" evidence="1">
    <location>
        <begin position="216"/>
        <end position="238"/>
    </location>
</feature>
<dbReference type="InterPro" id="IPR006621">
    <property type="entry name" value="Nose-resist-to-fluoxetine_N"/>
</dbReference>
<sequence length="698" mass="79574">LIRRSVSFVFSITASAMLPAILLVIVATVHDATAVARNYEKLLAKEDFEDKFSLLGPRSLIKNHQTVASFFKDEVGQNYTCGRDLAILDEAITRRELWALKMLDASSKIPSGLLEGNFIDLGMFDECMGVKGEALGVEIRGRHCMYSIVLTSGNNSLPINPTLSICMPSTCNGSDIVHLFNSTISTIDRLKDLGITVASATCTPVDKEIWDTEFTVSFSILMAFIGLLLFCTLCDVILRQRDAGEYRHHVLSTLAKFSLIVSASSILSTRVREGNLPAIHGIRFLSMGWVVLGHEYILHFQGVNVNNLSILNWIQSWKSLYIFIAQFTVDTFFTISGFFMTYLFLKQMPKEKRFNVPMYYLHRYFRLTPAIIALTLLTVVFIPKMGSGPRWDMLMSVFGGNCREKWWPNLLYVQNFVQKDNLCLGHLWYLAVDMQLFWISPIILYPLYSKPKIGLAILFVFFIVSIVVPGAIVGINQYPTFSFIQNENLQLIKVLLTEVYEMSYNRAGPWLIGILLGFEVANNNRRLGKLTVLTGWLVAIGSFAFCTFGTRSFMEPSYEYNDVWESVFTAVSRPIWAVGVCWIIYACLHNYARPVSTVLSWKFFVPLSRISYCVYLVHFIIQLMHLSTQRTPNYFSDYNIWNAFFSDLIISIVVGFFFSLLFESPIMILEKMLFRRKRENVKESQRNLGSEDSKAYQA</sequence>
<dbReference type="Proteomes" id="UP000215335">
    <property type="component" value="Unassembled WGS sequence"/>
</dbReference>
<feature type="transmembrane region" description="Helical" evidence="1">
    <location>
        <begin position="603"/>
        <end position="624"/>
    </location>
</feature>